<keyword evidence="1" id="KW-0489">Methyltransferase</keyword>
<dbReference type="PROSITE" id="PS00092">
    <property type="entry name" value="N6_MTASE"/>
    <property type="match status" value="1"/>
</dbReference>
<accession>A0A0F5FIW2</accession>
<dbReference type="GO" id="GO:0032259">
    <property type="term" value="P:methylation"/>
    <property type="evidence" value="ECO:0007669"/>
    <property type="project" value="UniProtKB-KW"/>
</dbReference>
<evidence type="ECO:0000256" key="1">
    <source>
        <dbReference type="ARBA" id="ARBA00022603"/>
    </source>
</evidence>
<dbReference type="Pfam" id="PF05175">
    <property type="entry name" value="MTS"/>
    <property type="match status" value="1"/>
</dbReference>
<evidence type="ECO:0000313" key="5">
    <source>
        <dbReference type="Proteomes" id="UP000033649"/>
    </source>
</evidence>
<dbReference type="SUPFAM" id="SSF53335">
    <property type="entry name" value="S-adenosyl-L-methionine-dependent methyltransferases"/>
    <property type="match status" value="1"/>
</dbReference>
<proteinExistence type="predicted"/>
<evidence type="ECO:0000256" key="2">
    <source>
        <dbReference type="ARBA" id="ARBA00022691"/>
    </source>
</evidence>
<dbReference type="Gene3D" id="3.40.50.150">
    <property type="entry name" value="Vaccinia Virus protein VP39"/>
    <property type="match status" value="1"/>
</dbReference>
<gene>
    <name evidence="4" type="ORF">VE26_01860</name>
</gene>
<keyword evidence="1" id="KW-0808">Transferase</keyword>
<dbReference type="EMBL" id="JZEY01000054">
    <property type="protein sequence ID" value="KKB08834.1"/>
    <property type="molecule type" value="Genomic_DNA"/>
</dbReference>
<protein>
    <recommendedName>
        <fullName evidence="3">Methyltransferase small domain-containing protein</fullName>
    </recommendedName>
</protein>
<dbReference type="AlphaFoldDB" id="A0A0F5FIW2"/>
<dbReference type="PATRIC" id="fig|429727.3.peg.393"/>
<dbReference type="STRING" id="429727.VE26_01860"/>
<comment type="caution">
    <text evidence="4">The sequence shown here is derived from an EMBL/GenBank/DDBJ whole genome shotgun (WGS) entry which is preliminary data.</text>
</comment>
<organism evidence="4 5">
    <name type="scientific">Devosia chinhatensis</name>
    <dbReference type="NCBI Taxonomy" id="429727"/>
    <lineage>
        <taxon>Bacteria</taxon>
        <taxon>Pseudomonadati</taxon>
        <taxon>Pseudomonadota</taxon>
        <taxon>Alphaproteobacteria</taxon>
        <taxon>Hyphomicrobiales</taxon>
        <taxon>Devosiaceae</taxon>
        <taxon>Devosia</taxon>
    </lineage>
</organism>
<feature type="domain" description="Methyltransferase small" evidence="3">
    <location>
        <begin position="47"/>
        <end position="141"/>
    </location>
</feature>
<evidence type="ECO:0000259" key="3">
    <source>
        <dbReference type="Pfam" id="PF05175"/>
    </source>
</evidence>
<dbReference type="PANTHER" id="PTHR47739">
    <property type="entry name" value="TRNA1(VAL) (ADENINE(37)-N6)-METHYLTRANSFERASE"/>
    <property type="match status" value="1"/>
</dbReference>
<dbReference type="PANTHER" id="PTHR47739:SF1">
    <property type="entry name" value="TRNA1(VAL) (ADENINE(37)-N6)-METHYLTRANSFERASE"/>
    <property type="match status" value="1"/>
</dbReference>
<dbReference type="InterPro" id="IPR007848">
    <property type="entry name" value="Small_mtfrase_dom"/>
</dbReference>
<dbReference type="Proteomes" id="UP000033649">
    <property type="component" value="Unassembled WGS sequence"/>
</dbReference>
<dbReference type="GO" id="GO:0003676">
    <property type="term" value="F:nucleic acid binding"/>
    <property type="evidence" value="ECO:0007669"/>
    <property type="project" value="InterPro"/>
</dbReference>
<keyword evidence="5" id="KW-1185">Reference proteome</keyword>
<reference evidence="4 5" key="1">
    <citation type="submission" date="2015-03" db="EMBL/GenBank/DDBJ databases">
        <authorList>
            <person name="Hassan Y."/>
            <person name="Lepp D."/>
            <person name="Li X.-Z."/>
            <person name="Zhou T."/>
        </authorList>
    </citation>
    <scope>NUCLEOTIDE SEQUENCE [LARGE SCALE GENOMIC DNA]</scope>
    <source>
        <strain evidence="4 5">IPL18</strain>
    </source>
</reference>
<evidence type="ECO:0000313" key="4">
    <source>
        <dbReference type="EMBL" id="KKB08834.1"/>
    </source>
</evidence>
<keyword evidence="2" id="KW-0949">S-adenosyl-L-methionine</keyword>
<sequence>MSLDQPADLVKHQNPTRDAFLGGRLTLSQPPKGFRAGLDSVLLGAAVPASSIRLLDLGAGIGAAALVALALGRAEGAVLAERDAEALALARDNVAGNGWAGRARVIEVDIEARAEDRRQAGLEDNAHDVVIANPPFFAAGQGTPAQGRYRANARHMQAGSLDLWLRCAAASAAAGGQAIVIYPAEGLGEVMAAFAPRFGGLTILPLAPRPGQAATRIIVRGTKGSRAPLTLRATRFLHGASGNDFAGEFDAIFRGRAALDW</sequence>
<dbReference type="InterPro" id="IPR050210">
    <property type="entry name" value="tRNA_Adenine-N(6)_MTase"/>
</dbReference>
<dbReference type="GO" id="GO:0008170">
    <property type="term" value="F:N-methyltransferase activity"/>
    <property type="evidence" value="ECO:0007669"/>
    <property type="project" value="UniProtKB-ARBA"/>
</dbReference>
<dbReference type="CDD" id="cd02440">
    <property type="entry name" value="AdoMet_MTases"/>
    <property type="match status" value="1"/>
</dbReference>
<dbReference type="InterPro" id="IPR002052">
    <property type="entry name" value="DNA_methylase_N6_adenine_CS"/>
</dbReference>
<dbReference type="GO" id="GO:0008757">
    <property type="term" value="F:S-adenosylmethionine-dependent methyltransferase activity"/>
    <property type="evidence" value="ECO:0007669"/>
    <property type="project" value="UniProtKB-ARBA"/>
</dbReference>
<dbReference type="InterPro" id="IPR029063">
    <property type="entry name" value="SAM-dependent_MTases_sf"/>
</dbReference>
<name>A0A0F5FIW2_9HYPH</name>